<feature type="transmembrane region" description="Helical" evidence="1">
    <location>
        <begin position="144"/>
        <end position="170"/>
    </location>
</feature>
<evidence type="ECO:0000256" key="1">
    <source>
        <dbReference type="SAM" id="Phobius"/>
    </source>
</evidence>
<feature type="transmembrane region" description="Helical" evidence="1">
    <location>
        <begin position="115"/>
        <end position="132"/>
    </location>
</feature>
<feature type="transmembrane region" description="Helical" evidence="1">
    <location>
        <begin position="20"/>
        <end position="44"/>
    </location>
</feature>
<evidence type="ECO:0000313" key="2">
    <source>
        <dbReference type="EMBL" id="CAA9555409.1"/>
    </source>
</evidence>
<sequence length="263" mass="28702">MRLYLLLAGARLRGQTQYRVSFALQVASSFTSTFVELLALLILFRTFSSLGGWSVGEVAFLYGLASVSFALAELFGEGLEQASRMIREGEFDRVLTRPVAPLLQVLAADIQPRRIGRLAQGILALALAGRWTTIDWTPLKAALFIGAIASTAVVFLTVFLIGAAICFWTIESSEFQNIFTYGGTELASNPLQIYSRWLQGIFLYIVPLGLTTFYPAAHILAKPDPFGLPPFTPFLAPLVAALFLGLGLLIWGLGLRQYQSTGS</sequence>
<dbReference type="Pfam" id="PF06182">
    <property type="entry name" value="ABC2_membrane_6"/>
    <property type="match status" value="1"/>
</dbReference>
<feature type="transmembrane region" description="Helical" evidence="1">
    <location>
        <begin position="201"/>
        <end position="221"/>
    </location>
</feature>
<evidence type="ECO:0008006" key="3">
    <source>
        <dbReference type="Google" id="ProtNLM"/>
    </source>
</evidence>
<organism evidence="2">
    <name type="scientific">uncultured Thermomicrobiales bacterium</name>
    <dbReference type="NCBI Taxonomy" id="1645740"/>
    <lineage>
        <taxon>Bacteria</taxon>
        <taxon>Pseudomonadati</taxon>
        <taxon>Thermomicrobiota</taxon>
        <taxon>Thermomicrobia</taxon>
        <taxon>Thermomicrobiales</taxon>
        <taxon>environmental samples</taxon>
    </lineage>
</organism>
<protein>
    <recommendedName>
        <fullName evidence="3">Efflux ABC transporter, permease protein</fullName>
    </recommendedName>
</protein>
<feature type="transmembrane region" description="Helical" evidence="1">
    <location>
        <begin position="50"/>
        <end position="75"/>
    </location>
</feature>
<proteinExistence type="predicted"/>
<keyword evidence="1" id="KW-0472">Membrane</keyword>
<reference evidence="2" key="1">
    <citation type="submission" date="2020-02" db="EMBL/GenBank/DDBJ databases">
        <authorList>
            <person name="Meier V. D."/>
        </authorList>
    </citation>
    <scope>NUCLEOTIDE SEQUENCE</scope>
    <source>
        <strain evidence="2">AVDCRST_MAG18</strain>
    </source>
</reference>
<keyword evidence="1" id="KW-1133">Transmembrane helix</keyword>
<dbReference type="PANTHER" id="PTHR36833:SF1">
    <property type="entry name" value="INTEGRAL MEMBRANE TRANSPORT PROTEIN"/>
    <property type="match status" value="1"/>
</dbReference>
<keyword evidence="1" id="KW-0812">Transmembrane</keyword>
<feature type="transmembrane region" description="Helical" evidence="1">
    <location>
        <begin position="233"/>
        <end position="255"/>
    </location>
</feature>
<name>A0A6J4UPZ8_9BACT</name>
<dbReference type="AlphaFoldDB" id="A0A6J4UPZ8"/>
<dbReference type="EMBL" id="CADCWN010000048">
    <property type="protein sequence ID" value="CAA9555409.1"/>
    <property type="molecule type" value="Genomic_DNA"/>
</dbReference>
<dbReference type="InterPro" id="IPR010390">
    <property type="entry name" value="ABC-2_transporter-like"/>
</dbReference>
<accession>A0A6J4UPZ8</accession>
<gene>
    <name evidence="2" type="ORF">AVDCRST_MAG18-637</name>
</gene>
<dbReference type="PANTHER" id="PTHR36833">
    <property type="entry name" value="SLR0610 PROTEIN-RELATED"/>
    <property type="match status" value="1"/>
</dbReference>